<dbReference type="EMBL" id="JACXAF010000033">
    <property type="protein sequence ID" value="MBD1391276.1"/>
    <property type="molecule type" value="Genomic_DNA"/>
</dbReference>
<evidence type="ECO:0000313" key="9">
    <source>
        <dbReference type="EMBL" id="MBD1391276.1"/>
    </source>
</evidence>
<keyword evidence="2 6" id="KW-0698">rRNA processing</keyword>
<reference evidence="9" key="1">
    <citation type="submission" date="2020-09" db="EMBL/GenBank/DDBJ databases">
        <title>A novel bacterium of genus Neiella, isolated from South China Sea.</title>
        <authorList>
            <person name="Huang H."/>
            <person name="Mo K."/>
            <person name="Hu Y."/>
        </authorList>
    </citation>
    <scope>NUCLEOTIDE SEQUENCE</scope>
    <source>
        <strain evidence="9">HB171785</strain>
    </source>
</reference>
<comment type="function">
    <text evidence="6">Specifically methylates the guanine in position 1207 of 16S rRNA in the 30S particle.</text>
</comment>
<evidence type="ECO:0000256" key="6">
    <source>
        <dbReference type="HAMAP-Rule" id="MF_01862"/>
    </source>
</evidence>
<evidence type="ECO:0000256" key="1">
    <source>
        <dbReference type="ARBA" id="ARBA00022490"/>
    </source>
</evidence>
<comment type="catalytic activity">
    <reaction evidence="6">
        <text>guanosine(1207) in 16S rRNA + S-adenosyl-L-methionine = N(2)-methylguanosine(1207) in 16S rRNA + S-adenosyl-L-homocysteine + H(+)</text>
        <dbReference type="Rhea" id="RHEA:42736"/>
        <dbReference type="Rhea" id="RHEA-COMP:10213"/>
        <dbReference type="Rhea" id="RHEA-COMP:10214"/>
        <dbReference type="ChEBI" id="CHEBI:15378"/>
        <dbReference type="ChEBI" id="CHEBI:57856"/>
        <dbReference type="ChEBI" id="CHEBI:59789"/>
        <dbReference type="ChEBI" id="CHEBI:74269"/>
        <dbReference type="ChEBI" id="CHEBI:74481"/>
        <dbReference type="EC" id="2.1.1.172"/>
    </reaction>
</comment>
<evidence type="ECO:0000259" key="7">
    <source>
        <dbReference type="Pfam" id="PF05175"/>
    </source>
</evidence>
<evidence type="ECO:0000256" key="5">
    <source>
        <dbReference type="ARBA" id="ARBA00022691"/>
    </source>
</evidence>
<name>A0A8J6UH68_9GAMM</name>
<gene>
    <name evidence="6" type="primary">rsmC</name>
    <name evidence="9" type="ORF">IC617_17755</name>
</gene>
<keyword evidence="4 6" id="KW-0808">Transferase</keyword>
<dbReference type="InterPro" id="IPR029063">
    <property type="entry name" value="SAM-dependent_MTases_sf"/>
</dbReference>
<comment type="subcellular location">
    <subcellularLocation>
        <location evidence="6">Cytoplasm</location>
    </subcellularLocation>
</comment>
<comment type="similarity">
    <text evidence="6">Belongs to the methyltransferase superfamily. RsmC family.</text>
</comment>
<dbReference type="Pfam" id="PF08468">
    <property type="entry name" value="MTS_N"/>
    <property type="match status" value="1"/>
</dbReference>
<comment type="subunit">
    <text evidence="6">Monomer.</text>
</comment>
<dbReference type="AlphaFoldDB" id="A0A8J6UH68"/>
<dbReference type="GO" id="GO:0005737">
    <property type="term" value="C:cytoplasm"/>
    <property type="evidence" value="ECO:0007669"/>
    <property type="project" value="UniProtKB-SubCell"/>
</dbReference>
<keyword evidence="5 6" id="KW-0949">S-adenosyl-L-methionine</keyword>
<dbReference type="InterPro" id="IPR007848">
    <property type="entry name" value="Small_mtfrase_dom"/>
</dbReference>
<accession>A0A8J6UH68</accession>
<dbReference type="SUPFAM" id="SSF53335">
    <property type="entry name" value="S-adenosyl-L-methionine-dependent methyltransferases"/>
    <property type="match status" value="1"/>
</dbReference>
<sequence length="350" mass="38433">MSFSLIDASQVLERNLSVFQNVKCLIVNNPGDQLSAALDTVGATSHSFSYHFGYHQQHCQQLPESHCHFGTEVPEHWGQFDAVILYWPKEKPLATLLLEQLLQCCHDSAVIYCVGGNKEGIKSAAAVAKKIGLRSNKLDAARHCSLYALPLASLANKPASKPLSSYQKQFAIEWRDHVIELVTLPGVFSANHLDAGTELLIAEVNDELGSKTLDFGCGCGVVSTVMAKQNSQRQVYAVDVNAFALLATELTLAANQLSAMVYPVTGVNDISQRQLTAIVTNPPFHQGVKTHYQVTEDLIAKAPQLLVSKGQLLLVANRFLQYPDLLEKAFTSTNRRSETSKFVVYQSRSC</sequence>
<dbReference type="Pfam" id="PF05175">
    <property type="entry name" value="MTS"/>
    <property type="match status" value="1"/>
</dbReference>
<keyword evidence="1 6" id="KW-0963">Cytoplasm</keyword>
<dbReference type="InterPro" id="IPR023543">
    <property type="entry name" value="rRNA_ssu_MeTfrase_C"/>
</dbReference>
<dbReference type="GO" id="GO:0052914">
    <property type="term" value="F:16S rRNA (guanine(1207)-N(2))-methyltransferase activity"/>
    <property type="evidence" value="ECO:0007669"/>
    <property type="project" value="UniProtKB-EC"/>
</dbReference>
<feature type="domain" description="Methyltransferase small" evidence="7">
    <location>
        <begin position="180"/>
        <end position="346"/>
    </location>
</feature>
<feature type="domain" description="Methyltransferase small N-terminal" evidence="8">
    <location>
        <begin position="9"/>
        <end position="163"/>
    </location>
</feature>
<proteinExistence type="inferred from homology"/>
<dbReference type="InterPro" id="IPR013675">
    <property type="entry name" value="Mtase_sm_N"/>
</dbReference>
<dbReference type="PANTHER" id="PTHR47816:SF4">
    <property type="entry name" value="RIBOSOMAL RNA SMALL SUBUNIT METHYLTRANSFERASE C"/>
    <property type="match status" value="1"/>
</dbReference>
<evidence type="ECO:0000256" key="4">
    <source>
        <dbReference type="ARBA" id="ARBA00022679"/>
    </source>
</evidence>
<evidence type="ECO:0000256" key="2">
    <source>
        <dbReference type="ARBA" id="ARBA00022552"/>
    </source>
</evidence>
<protein>
    <recommendedName>
        <fullName evidence="6">Ribosomal RNA small subunit methyltransferase C</fullName>
        <ecNumber evidence="6">2.1.1.172</ecNumber>
    </recommendedName>
    <alternativeName>
        <fullName evidence="6">16S rRNA m2G1207 methyltransferase</fullName>
    </alternativeName>
    <alternativeName>
        <fullName evidence="6">rRNA (guanine-N(2)-)-methyltransferase RsmC</fullName>
    </alternativeName>
</protein>
<dbReference type="InterPro" id="IPR046977">
    <property type="entry name" value="RsmC/RlmG"/>
</dbReference>
<dbReference type="CDD" id="cd02440">
    <property type="entry name" value="AdoMet_MTases"/>
    <property type="match status" value="1"/>
</dbReference>
<evidence type="ECO:0000259" key="8">
    <source>
        <dbReference type="Pfam" id="PF08468"/>
    </source>
</evidence>
<keyword evidence="3 6" id="KW-0489">Methyltransferase</keyword>
<dbReference type="PANTHER" id="PTHR47816">
    <property type="entry name" value="RIBOSOMAL RNA SMALL SUBUNIT METHYLTRANSFERASE C"/>
    <property type="match status" value="1"/>
</dbReference>
<organism evidence="9 10">
    <name type="scientific">Neiella litorisoli</name>
    <dbReference type="NCBI Taxonomy" id="2771431"/>
    <lineage>
        <taxon>Bacteria</taxon>
        <taxon>Pseudomonadati</taxon>
        <taxon>Pseudomonadota</taxon>
        <taxon>Gammaproteobacteria</taxon>
        <taxon>Alteromonadales</taxon>
        <taxon>Echinimonadaceae</taxon>
        <taxon>Neiella</taxon>
    </lineage>
</organism>
<evidence type="ECO:0000313" key="10">
    <source>
        <dbReference type="Proteomes" id="UP000638014"/>
    </source>
</evidence>
<dbReference type="HAMAP" id="MF_01862">
    <property type="entry name" value="16SrRNA_methyltr_C"/>
    <property type="match status" value="1"/>
</dbReference>
<evidence type="ECO:0000256" key="3">
    <source>
        <dbReference type="ARBA" id="ARBA00022603"/>
    </source>
</evidence>
<dbReference type="Proteomes" id="UP000638014">
    <property type="component" value="Unassembled WGS sequence"/>
</dbReference>
<dbReference type="EC" id="2.1.1.172" evidence="6"/>
<comment type="caution">
    <text evidence="9">The sequence shown here is derived from an EMBL/GenBank/DDBJ whole genome shotgun (WGS) entry which is preliminary data.</text>
</comment>
<dbReference type="Gene3D" id="3.40.50.150">
    <property type="entry name" value="Vaccinia Virus protein VP39"/>
    <property type="match status" value="2"/>
</dbReference>
<keyword evidence="10" id="KW-1185">Reference proteome</keyword>
<dbReference type="RefSeq" id="WP_191146331.1">
    <property type="nucleotide sequence ID" value="NZ_JACXAF010000033.1"/>
</dbReference>